<dbReference type="AlphaFoldDB" id="A0A3S9VZT7"/>
<dbReference type="KEGG" id="buy:D8S85_08095"/>
<evidence type="ECO:0000313" key="10">
    <source>
        <dbReference type="Proteomes" id="UP000270673"/>
    </source>
</evidence>
<evidence type="ECO:0000256" key="7">
    <source>
        <dbReference type="SAM" id="Phobius"/>
    </source>
</evidence>
<dbReference type="InterPro" id="IPR049177">
    <property type="entry name" value="MgtC_SapB_SrpB_YhiD_N"/>
</dbReference>
<feature type="transmembrane region" description="Helical" evidence="7">
    <location>
        <begin position="70"/>
        <end position="88"/>
    </location>
</feature>
<reference evidence="9 10" key="1">
    <citation type="submission" date="2018-10" db="EMBL/GenBank/DDBJ databases">
        <title>Butyricimonas faecalis sp. nov., isolated from human faeces and emended description of the genus Butyricimonas.</title>
        <authorList>
            <person name="Le Roy T."/>
            <person name="Van der Smissen P."/>
            <person name="Paquot A."/>
            <person name="Delzenne N."/>
            <person name="Muccioli G."/>
            <person name="Collet J.-F."/>
            <person name="Cani P.D."/>
        </authorList>
    </citation>
    <scope>NUCLEOTIDE SEQUENCE [LARGE SCALE GENOMIC DNA]</scope>
    <source>
        <strain evidence="9 10">H184</strain>
    </source>
</reference>
<gene>
    <name evidence="9" type="ORF">D8S85_08095</name>
</gene>
<dbReference type="GO" id="GO:0005886">
    <property type="term" value="C:plasma membrane"/>
    <property type="evidence" value="ECO:0007669"/>
    <property type="project" value="UniProtKB-SubCell"/>
</dbReference>
<sequence>MMTWDFFFRLLVAGVLGAIIGLDREYRAKEAGFRTHFLVALGSALFMIVSKYGFWDILGDTGIGLDPSRIAAQVVSGIGFLGAGTIIIQKLFVRGLTTAAGIWATSAIGLAVGAGQYWLGISAMLLTLLGLEGLGYIFQKFSQRNVLLIFTTTNQEVIKEVTDEIKSKKHTISSYSTESSRLGDIITYRVTMVIRTHKTGDETLLFQFIQHLPDVMIDRME</sequence>
<dbReference type="GO" id="GO:0032259">
    <property type="term" value="P:methylation"/>
    <property type="evidence" value="ECO:0007669"/>
    <property type="project" value="UniProtKB-KW"/>
</dbReference>
<dbReference type="OrthoDB" id="9811198at2"/>
<evidence type="ECO:0000256" key="4">
    <source>
        <dbReference type="ARBA" id="ARBA00022692"/>
    </source>
</evidence>
<evidence type="ECO:0000256" key="5">
    <source>
        <dbReference type="ARBA" id="ARBA00022989"/>
    </source>
</evidence>
<evidence type="ECO:0000256" key="3">
    <source>
        <dbReference type="ARBA" id="ARBA00022475"/>
    </source>
</evidence>
<feature type="domain" description="MgtC/SapB/SrpB/YhiD N-terminal" evidence="8">
    <location>
        <begin position="10"/>
        <end position="134"/>
    </location>
</feature>
<dbReference type="GO" id="GO:0008168">
    <property type="term" value="F:methyltransferase activity"/>
    <property type="evidence" value="ECO:0007669"/>
    <property type="project" value="UniProtKB-KW"/>
</dbReference>
<keyword evidence="9" id="KW-0489">Methyltransferase</keyword>
<organism evidence="9 10">
    <name type="scientific">Butyricimonas faecalis</name>
    <dbReference type="NCBI Taxonomy" id="2093856"/>
    <lineage>
        <taxon>Bacteria</taxon>
        <taxon>Pseudomonadati</taxon>
        <taxon>Bacteroidota</taxon>
        <taxon>Bacteroidia</taxon>
        <taxon>Bacteroidales</taxon>
        <taxon>Odoribacteraceae</taxon>
        <taxon>Butyricimonas</taxon>
    </lineage>
</organism>
<evidence type="ECO:0000259" key="8">
    <source>
        <dbReference type="Pfam" id="PF02308"/>
    </source>
</evidence>
<evidence type="ECO:0000313" key="9">
    <source>
        <dbReference type="EMBL" id="AZS31943.1"/>
    </source>
</evidence>
<dbReference type="PANTHER" id="PTHR33778:SF1">
    <property type="entry name" value="MAGNESIUM TRANSPORTER YHID-RELATED"/>
    <property type="match status" value="1"/>
</dbReference>
<dbReference type="Proteomes" id="UP000270673">
    <property type="component" value="Chromosome"/>
</dbReference>
<evidence type="ECO:0000256" key="6">
    <source>
        <dbReference type="ARBA" id="ARBA00023136"/>
    </source>
</evidence>
<dbReference type="PANTHER" id="PTHR33778">
    <property type="entry name" value="PROTEIN MGTC"/>
    <property type="match status" value="1"/>
</dbReference>
<protein>
    <submittedName>
        <fullName evidence="9">Methyltransferase</fullName>
    </submittedName>
</protein>
<evidence type="ECO:0000256" key="1">
    <source>
        <dbReference type="ARBA" id="ARBA00004651"/>
    </source>
</evidence>
<feature type="transmembrane region" description="Helical" evidence="7">
    <location>
        <begin position="35"/>
        <end position="55"/>
    </location>
</feature>
<comment type="subcellular location">
    <subcellularLocation>
        <location evidence="1">Cell membrane</location>
        <topology evidence="1">Multi-pass membrane protein</topology>
    </subcellularLocation>
</comment>
<dbReference type="Pfam" id="PF02308">
    <property type="entry name" value="MgtC"/>
    <property type="match status" value="1"/>
</dbReference>
<accession>A0A3S9VZT7</accession>
<keyword evidence="4 7" id="KW-0812">Transmembrane</keyword>
<keyword evidence="9" id="KW-0808">Transferase</keyword>
<name>A0A3S9VZT7_9BACT</name>
<dbReference type="InterPro" id="IPR003416">
    <property type="entry name" value="MgtC/SapB/SrpB/YhiD_fam"/>
</dbReference>
<evidence type="ECO:0000256" key="2">
    <source>
        <dbReference type="ARBA" id="ARBA00009298"/>
    </source>
</evidence>
<dbReference type="PRINTS" id="PR01837">
    <property type="entry name" value="MGTCSAPBPROT"/>
</dbReference>
<keyword evidence="3" id="KW-1003">Cell membrane</keyword>
<feature type="transmembrane region" description="Helical" evidence="7">
    <location>
        <begin position="95"/>
        <end position="112"/>
    </location>
</feature>
<keyword evidence="10" id="KW-1185">Reference proteome</keyword>
<feature type="transmembrane region" description="Helical" evidence="7">
    <location>
        <begin position="6"/>
        <end position="23"/>
    </location>
</feature>
<proteinExistence type="inferred from homology"/>
<keyword evidence="5 7" id="KW-1133">Transmembrane helix</keyword>
<comment type="similarity">
    <text evidence="2">Belongs to the MgtC/SapB family.</text>
</comment>
<keyword evidence="6 7" id="KW-0472">Membrane</keyword>
<dbReference type="EMBL" id="CP032819">
    <property type="protein sequence ID" value="AZS31943.1"/>
    <property type="molecule type" value="Genomic_DNA"/>
</dbReference>